<comment type="similarity">
    <text evidence="4">Belongs to the PNP synthase family.</text>
</comment>
<dbReference type="PANTHER" id="PTHR30456">
    <property type="entry name" value="PYRIDOXINE 5'-PHOSPHATE SYNTHASE"/>
    <property type="match status" value="1"/>
</dbReference>
<evidence type="ECO:0000256" key="1">
    <source>
        <dbReference type="ARBA" id="ARBA00022490"/>
    </source>
</evidence>
<comment type="catalytic activity">
    <reaction evidence="4">
        <text>3-amino-2-oxopropyl phosphate + 1-deoxy-D-xylulose 5-phosphate = pyridoxine 5'-phosphate + phosphate + 2 H2O + H(+)</text>
        <dbReference type="Rhea" id="RHEA:15265"/>
        <dbReference type="ChEBI" id="CHEBI:15377"/>
        <dbReference type="ChEBI" id="CHEBI:15378"/>
        <dbReference type="ChEBI" id="CHEBI:43474"/>
        <dbReference type="ChEBI" id="CHEBI:57279"/>
        <dbReference type="ChEBI" id="CHEBI:57792"/>
        <dbReference type="ChEBI" id="CHEBI:58589"/>
        <dbReference type="EC" id="2.6.99.2"/>
    </reaction>
</comment>
<comment type="function">
    <text evidence="4">Catalyzes the complicated ring closure reaction between the two acyclic compounds 1-deoxy-D-xylulose-5-phosphate (DXP) and 3-amino-2-oxopropyl phosphate (1-amino-acetone-3-phosphate or AAP) to form pyridoxine 5'-phosphate (PNP) and inorganic phosphate.</text>
</comment>
<feature type="active site" description="Proton donor" evidence="4">
    <location>
        <position position="191"/>
    </location>
</feature>
<evidence type="ECO:0000313" key="7">
    <source>
        <dbReference type="Proteomes" id="UP001060414"/>
    </source>
</evidence>
<evidence type="ECO:0000256" key="5">
    <source>
        <dbReference type="NCBIfam" id="TIGR00559"/>
    </source>
</evidence>
<evidence type="ECO:0000256" key="3">
    <source>
        <dbReference type="ARBA" id="ARBA00023096"/>
    </source>
</evidence>
<dbReference type="NCBIfam" id="NF003625">
    <property type="entry name" value="PRK05265.1-3"/>
    <property type="match status" value="1"/>
</dbReference>
<dbReference type="EC" id="2.6.99.2" evidence="4 5"/>
<name>A0ABY5ZSF2_9BACT</name>
<dbReference type="CDD" id="cd00003">
    <property type="entry name" value="PNPsynthase"/>
    <property type="match status" value="1"/>
</dbReference>
<feature type="binding site" evidence="4">
    <location>
        <position position="100"/>
    </location>
    <ligand>
        <name>1-deoxy-D-xylulose 5-phosphate</name>
        <dbReference type="ChEBI" id="CHEBI:57792"/>
    </ligand>
</feature>
<dbReference type="InterPro" id="IPR013785">
    <property type="entry name" value="Aldolase_TIM"/>
</dbReference>
<dbReference type="PANTHER" id="PTHR30456:SF0">
    <property type="entry name" value="PYRIDOXINE 5'-PHOSPHATE SYNTHASE"/>
    <property type="match status" value="1"/>
</dbReference>
<keyword evidence="1 4" id="KW-0963">Cytoplasm</keyword>
<feature type="binding site" evidence="4">
    <location>
        <position position="192"/>
    </location>
    <ligand>
        <name>3-amino-2-oxopropyl phosphate</name>
        <dbReference type="ChEBI" id="CHEBI:57279"/>
    </ligand>
</feature>
<keyword evidence="3 4" id="KW-0664">Pyridoxine biosynthesis</keyword>
<feature type="active site" description="Proton acceptor" evidence="4">
    <location>
        <position position="70"/>
    </location>
</feature>
<gene>
    <name evidence="4" type="primary">pdxJ</name>
    <name evidence="6" type="ORF">L9S41_15205</name>
</gene>
<feature type="binding site" evidence="4">
    <location>
        <position position="45"/>
    </location>
    <ligand>
        <name>1-deoxy-D-xylulose 5-phosphate</name>
        <dbReference type="ChEBI" id="CHEBI:57792"/>
    </ligand>
</feature>
<proteinExistence type="inferred from homology"/>
<protein>
    <recommendedName>
        <fullName evidence="4 5">Pyridoxine 5'-phosphate synthase</fullName>
        <shortName evidence="4">PNP synthase</shortName>
        <ecNumber evidence="4 5">2.6.99.2</ecNumber>
    </recommendedName>
</protein>
<dbReference type="GO" id="GO:0033856">
    <property type="term" value="F:pyridoxine 5'-phosphate synthase activity"/>
    <property type="evidence" value="ECO:0007669"/>
    <property type="project" value="UniProtKB-EC"/>
</dbReference>
<feature type="binding site" evidence="4">
    <location>
        <begin position="9"/>
        <end position="10"/>
    </location>
    <ligand>
        <name>1-deoxy-D-xylulose 5-phosphate</name>
        <dbReference type="ChEBI" id="CHEBI:57792"/>
    </ligand>
</feature>
<dbReference type="NCBIfam" id="TIGR00559">
    <property type="entry name" value="pdxJ"/>
    <property type="match status" value="1"/>
</dbReference>
<feature type="binding site" evidence="4">
    <location>
        <position position="18"/>
    </location>
    <ligand>
        <name>3-amino-2-oxopropyl phosphate</name>
        <dbReference type="ChEBI" id="CHEBI:57279"/>
    </ligand>
</feature>
<feature type="active site" description="Proton acceptor" evidence="4">
    <location>
        <position position="43"/>
    </location>
</feature>
<dbReference type="Gene3D" id="3.20.20.70">
    <property type="entry name" value="Aldolase class I"/>
    <property type="match status" value="1"/>
</dbReference>
<evidence type="ECO:0000256" key="2">
    <source>
        <dbReference type="ARBA" id="ARBA00022679"/>
    </source>
</evidence>
<dbReference type="Pfam" id="PF03740">
    <property type="entry name" value="PdxJ"/>
    <property type="match status" value="1"/>
</dbReference>
<keyword evidence="7" id="KW-1185">Reference proteome</keyword>
<dbReference type="HAMAP" id="MF_00279">
    <property type="entry name" value="PdxJ"/>
    <property type="match status" value="1"/>
</dbReference>
<keyword evidence="2 4" id="KW-0808">Transferase</keyword>
<dbReference type="InterPro" id="IPR036130">
    <property type="entry name" value="Pyridoxine-5'_phos_synth"/>
</dbReference>
<dbReference type="NCBIfam" id="NF003627">
    <property type="entry name" value="PRK05265.1-5"/>
    <property type="match status" value="1"/>
</dbReference>
<dbReference type="InterPro" id="IPR004569">
    <property type="entry name" value="PyrdxlP_synth_PdxJ"/>
</dbReference>
<evidence type="ECO:0000256" key="4">
    <source>
        <dbReference type="HAMAP-Rule" id="MF_00279"/>
    </source>
</evidence>
<dbReference type="SUPFAM" id="SSF63892">
    <property type="entry name" value="Pyridoxine 5'-phosphate synthase"/>
    <property type="match status" value="1"/>
</dbReference>
<feature type="binding site" evidence="4">
    <location>
        <position position="50"/>
    </location>
    <ligand>
        <name>1-deoxy-D-xylulose 5-phosphate</name>
        <dbReference type="ChEBI" id="CHEBI:57792"/>
    </ligand>
</feature>
<feature type="site" description="Transition state stabilizer" evidence="4">
    <location>
        <position position="151"/>
    </location>
</feature>
<sequence length="239" mass="26694">MPRLGVNVDHVATVRQARRTSEPDPVTAAALAELAGASVITVHLREDRRHIQDRDVEVLRRTIQTRLNLEMAATDEMFEIALRIRPDCVTLVPEKRQELTTEGGLDVVRQRQTLQEPMRRLREAGIFVSLFADPDLAQIEAALELHSDAVEIHTGIYCDARTEQSRRSELVKIEQAVRLGQQLGLAVHAGHGLNYQNIRPLVALGGIEEFNIGHSIVSRAVLVGMERAVREMLALIEGR</sequence>
<comment type="subunit">
    <text evidence="4">Homooctamer; tetramer of dimers.</text>
</comment>
<feature type="binding site" evidence="4">
    <location>
        <position position="7"/>
    </location>
    <ligand>
        <name>3-amino-2-oxopropyl phosphate</name>
        <dbReference type="ChEBI" id="CHEBI:57279"/>
    </ligand>
</feature>
<feature type="binding site" evidence="4">
    <location>
        <begin position="213"/>
        <end position="214"/>
    </location>
    <ligand>
        <name>3-amino-2-oxopropyl phosphate</name>
        <dbReference type="ChEBI" id="CHEBI:57279"/>
    </ligand>
</feature>
<dbReference type="EMBL" id="CP092109">
    <property type="protein sequence ID" value="UWZ81611.1"/>
    <property type="molecule type" value="Genomic_DNA"/>
</dbReference>
<comment type="subcellular location">
    <subcellularLocation>
        <location evidence="4">Cytoplasm</location>
    </subcellularLocation>
</comment>
<accession>A0ABY5ZSF2</accession>
<dbReference type="RefSeq" id="WP_260749982.1">
    <property type="nucleotide sequence ID" value="NZ_CP092109.1"/>
</dbReference>
<reference evidence="6" key="1">
    <citation type="journal article" date="2022" name="Environ. Microbiol.">
        <title>Geoalkalibacter halelectricus SAP #1 sp. nov. possessing extracellular electron transfer and mineral#reducing capabilities from a haloalkaline environment.</title>
        <authorList>
            <person name="Yadav S."/>
            <person name="Singh R."/>
            <person name="Sundharam S.S."/>
            <person name="Chaudhary S."/>
            <person name="Krishnamurthi S."/>
            <person name="Patil S.A."/>
        </authorList>
    </citation>
    <scope>NUCLEOTIDE SEQUENCE</scope>
    <source>
        <strain evidence="6">SAP-1</strain>
    </source>
</reference>
<organism evidence="6 7">
    <name type="scientific">Geoalkalibacter halelectricus</name>
    <dbReference type="NCBI Taxonomy" id="2847045"/>
    <lineage>
        <taxon>Bacteria</taxon>
        <taxon>Pseudomonadati</taxon>
        <taxon>Thermodesulfobacteriota</taxon>
        <taxon>Desulfuromonadia</taxon>
        <taxon>Desulfuromonadales</taxon>
        <taxon>Geoalkalibacteraceae</taxon>
        <taxon>Geoalkalibacter</taxon>
    </lineage>
</organism>
<dbReference type="Proteomes" id="UP001060414">
    <property type="component" value="Chromosome"/>
</dbReference>
<evidence type="ECO:0000313" key="6">
    <source>
        <dbReference type="EMBL" id="UWZ81611.1"/>
    </source>
</evidence>
<comment type="pathway">
    <text evidence="4">Cofactor biosynthesis; pyridoxine 5'-phosphate biosynthesis; pyridoxine 5'-phosphate from D-erythrose 4-phosphate: step 5/5.</text>
</comment>